<accession>A0ABX7AZA4</accession>
<organism evidence="1 2">
    <name type="scientific">Skermanella cutis</name>
    <dbReference type="NCBI Taxonomy" id="2775420"/>
    <lineage>
        <taxon>Bacteria</taxon>
        <taxon>Pseudomonadati</taxon>
        <taxon>Pseudomonadota</taxon>
        <taxon>Alphaproteobacteria</taxon>
        <taxon>Rhodospirillales</taxon>
        <taxon>Azospirillaceae</taxon>
        <taxon>Skermanella</taxon>
    </lineage>
</organism>
<reference evidence="1" key="1">
    <citation type="submission" date="2021-02" db="EMBL/GenBank/DDBJ databases">
        <title>Skermanella TT6 skin isolate.</title>
        <authorList>
            <person name="Lee K."/>
            <person name="Ganzorig M."/>
        </authorList>
    </citation>
    <scope>NUCLEOTIDE SEQUENCE</scope>
    <source>
        <strain evidence="1">TT6</strain>
    </source>
</reference>
<dbReference type="Proteomes" id="UP000595197">
    <property type="component" value="Chromosome"/>
</dbReference>
<dbReference type="EMBL" id="CP067420">
    <property type="protein sequence ID" value="QQP87321.1"/>
    <property type="molecule type" value="Genomic_DNA"/>
</dbReference>
<dbReference type="RefSeq" id="WP_201070055.1">
    <property type="nucleotide sequence ID" value="NZ_CP067420.1"/>
</dbReference>
<keyword evidence="2" id="KW-1185">Reference proteome</keyword>
<name>A0ABX7AZA4_9PROT</name>
<evidence type="ECO:0000313" key="2">
    <source>
        <dbReference type="Proteomes" id="UP000595197"/>
    </source>
</evidence>
<gene>
    <name evidence="1" type="ORF">IGS68_14440</name>
</gene>
<sequence>MSNPFRSAGLPKTTLAARKATADAGIIGLSRIRNLKKVMPNPAPSHRGDVSWPTVTSDEFLELFSVTNAAATVVGFLC</sequence>
<protein>
    <submittedName>
        <fullName evidence="1">Uncharacterized protein</fullName>
    </submittedName>
</protein>
<proteinExistence type="predicted"/>
<evidence type="ECO:0000313" key="1">
    <source>
        <dbReference type="EMBL" id="QQP87321.1"/>
    </source>
</evidence>